<evidence type="ECO:0000256" key="1">
    <source>
        <dbReference type="SAM" id="MobiDB-lite"/>
    </source>
</evidence>
<name>A0A2J4SZ23_9ENTR</name>
<keyword evidence="2" id="KW-1133">Transmembrane helix</keyword>
<comment type="caution">
    <text evidence="3">The sequence shown here is derived from an EMBL/GenBank/DDBJ whole genome shotgun (WGS) entry which is preliminary data.</text>
</comment>
<dbReference type="Proteomes" id="UP000234505">
    <property type="component" value="Unassembled WGS sequence"/>
</dbReference>
<dbReference type="EMBL" id="PIDS01000024">
    <property type="protein sequence ID" value="PLL44151.1"/>
    <property type="molecule type" value="Genomic_DNA"/>
</dbReference>
<dbReference type="NCBIfam" id="TIGR02744">
    <property type="entry name" value="TrbI_Ftype"/>
    <property type="match status" value="1"/>
</dbReference>
<evidence type="ECO:0000313" key="4">
    <source>
        <dbReference type="Proteomes" id="UP000234505"/>
    </source>
</evidence>
<evidence type="ECO:0000313" key="3">
    <source>
        <dbReference type="EMBL" id="PLL44151.1"/>
    </source>
</evidence>
<keyword evidence="2" id="KW-0812">Transmembrane</keyword>
<feature type="compositionally biased region" description="Low complexity" evidence="1">
    <location>
        <begin position="1"/>
        <end position="20"/>
    </location>
</feature>
<organism evidence="3 4">
    <name type="scientific">Klebsiella michiganensis</name>
    <dbReference type="NCBI Taxonomy" id="1134687"/>
    <lineage>
        <taxon>Bacteria</taxon>
        <taxon>Pseudomonadati</taxon>
        <taxon>Pseudomonadota</taxon>
        <taxon>Gammaproteobacteria</taxon>
        <taxon>Enterobacterales</taxon>
        <taxon>Enterobacteriaceae</taxon>
        <taxon>Klebsiella/Raoultella group</taxon>
        <taxon>Klebsiella</taxon>
    </lineage>
</organism>
<gene>
    <name evidence="3" type="primary">trbI</name>
    <name evidence="3" type="ORF">CWN50_01775</name>
</gene>
<sequence length="146" mass="16669">MEENTEQQPEQLQQQQSQKPEPQKDKATSRTFRRVLVITALVVFTLACNVMLTRVMLAYTTPRVVAFDMKKTLDSFMDSVSQKQLTEAQSKALSDRFNDALEKSLADYQQQHRVLILVSPAVVQGASDVTRTIQHDIARRMKGDRE</sequence>
<reference evidence="3 4" key="2">
    <citation type="submission" date="2018-01" db="EMBL/GenBank/DDBJ databases">
        <title>Genomic study of Klebsiella pneumoniae.</title>
        <authorList>
            <person name="Yang Y."/>
            <person name="Bicalho R."/>
        </authorList>
    </citation>
    <scope>NUCLEOTIDE SEQUENCE [LARGE SCALE GENOMIC DNA]</scope>
    <source>
        <strain evidence="3 4">A11</strain>
    </source>
</reference>
<dbReference type="AlphaFoldDB" id="A0A2J4SZ23"/>
<reference evidence="3 4" key="1">
    <citation type="submission" date="2017-11" db="EMBL/GenBank/DDBJ databases">
        <authorList>
            <person name="Han C.G."/>
        </authorList>
    </citation>
    <scope>NUCLEOTIDE SEQUENCE [LARGE SCALE GENOMIC DNA]</scope>
    <source>
        <strain evidence="3 4">A11</strain>
    </source>
</reference>
<dbReference type="Pfam" id="PF09677">
    <property type="entry name" value="TrbI_Ftype"/>
    <property type="match status" value="1"/>
</dbReference>
<accession>A0A2J4SZ23</accession>
<keyword evidence="2" id="KW-0472">Membrane</keyword>
<protein>
    <submittedName>
        <fullName evidence="3">Type-F conjugative transfer system protein TrbI</fullName>
    </submittedName>
</protein>
<proteinExistence type="predicted"/>
<dbReference type="InterPro" id="IPR014115">
    <property type="entry name" value="TrbI_Ftype"/>
</dbReference>
<evidence type="ECO:0000256" key="2">
    <source>
        <dbReference type="SAM" id="Phobius"/>
    </source>
</evidence>
<dbReference type="RefSeq" id="WP_101836779.1">
    <property type="nucleotide sequence ID" value="NZ_CADCYI010000023.1"/>
</dbReference>
<feature type="transmembrane region" description="Helical" evidence="2">
    <location>
        <begin position="35"/>
        <end position="59"/>
    </location>
</feature>
<feature type="region of interest" description="Disordered" evidence="1">
    <location>
        <begin position="1"/>
        <end position="27"/>
    </location>
</feature>